<dbReference type="SUPFAM" id="SSF56112">
    <property type="entry name" value="Protein kinase-like (PK-like)"/>
    <property type="match status" value="2"/>
</dbReference>
<gene>
    <name evidence="2" type="ORF">B0H63DRAFT_94963</name>
</gene>
<keyword evidence="3" id="KW-1185">Reference proteome</keyword>
<accession>A0AAE0NXA7</accession>
<proteinExistence type="predicted"/>
<sequence length="164" mass="18607">MYHSRTRSRKVSNTIGFTVTYRPPEIEMIGDPISRSADIWSLGCVLLEMVCWILGGPEELKRFSREREAGSNGMVVDGFFSVKPVPSGSVEFSVKASVTRFMDDLRSHPRCSQFIRDTLDIIQLEMLIMAANRVKSAALAEHLERMHQRVIDIANSDYIRQGRS</sequence>
<evidence type="ECO:0000313" key="2">
    <source>
        <dbReference type="EMBL" id="KAK3389160.1"/>
    </source>
</evidence>
<dbReference type="Gene3D" id="1.10.510.10">
    <property type="entry name" value="Transferase(Phosphotransferase) domain 1"/>
    <property type="match status" value="1"/>
</dbReference>
<evidence type="ECO:0000259" key="1">
    <source>
        <dbReference type="PROSITE" id="PS50011"/>
    </source>
</evidence>
<organism evidence="2 3">
    <name type="scientific">Podospora didyma</name>
    <dbReference type="NCBI Taxonomy" id="330526"/>
    <lineage>
        <taxon>Eukaryota</taxon>
        <taxon>Fungi</taxon>
        <taxon>Dikarya</taxon>
        <taxon>Ascomycota</taxon>
        <taxon>Pezizomycotina</taxon>
        <taxon>Sordariomycetes</taxon>
        <taxon>Sordariomycetidae</taxon>
        <taxon>Sordariales</taxon>
        <taxon>Podosporaceae</taxon>
        <taxon>Podospora</taxon>
    </lineage>
</organism>
<name>A0AAE0NXA7_9PEZI</name>
<protein>
    <recommendedName>
        <fullName evidence="1">Protein kinase domain-containing protein</fullName>
    </recommendedName>
</protein>
<dbReference type="InterPro" id="IPR000719">
    <property type="entry name" value="Prot_kinase_dom"/>
</dbReference>
<reference evidence="2" key="2">
    <citation type="submission" date="2023-06" db="EMBL/GenBank/DDBJ databases">
        <authorList>
            <consortium name="Lawrence Berkeley National Laboratory"/>
            <person name="Haridas S."/>
            <person name="Hensen N."/>
            <person name="Bonometti L."/>
            <person name="Westerberg I."/>
            <person name="Brannstrom I.O."/>
            <person name="Guillou S."/>
            <person name="Cros-Aarteil S."/>
            <person name="Calhoun S."/>
            <person name="Kuo A."/>
            <person name="Mondo S."/>
            <person name="Pangilinan J."/>
            <person name="Riley R."/>
            <person name="LaButti K."/>
            <person name="Andreopoulos B."/>
            <person name="Lipzen A."/>
            <person name="Chen C."/>
            <person name="Yanf M."/>
            <person name="Daum C."/>
            <person name="Ng V."/>
            <person name="Clum A."/>
            <person name="Steindorff A."/>
            <person name="Ohm R."/>
            <person name="Martin F."/>
            <person name="Silar P."/>
            <person name="Natvig D."/>
            <person name="Lalanne C."/>
            <person name="Gautier V."/>
            <person name="Ament-velasquez S.L."/>
            <person name="Kruys A."/>
            <person name="Hutchinson M.I."/>
            <person name="Powell A.J."/>
            <person name="Barry K."/>
            <person name="Miller A.N."/>
            <person name="Grigoriev I.V."/>
            <person name="Debuchy R."/>
            <person name="Gladieux P."/>
            <person name="Thoren M.H."/>
            <person name="Johannesson H."/>
        </authorList>
    </citation>
    <scope>NUCLEOTIDE SEQUENCE</scope>
    <source>
        <strain evidence="2">CBS 232.78</strain>
    </source>
</reference>
<evidence type="ECO:0000313" key="3">
    <source>
        <dbReference type="Proteomes" id="UP001285441"/>
    </source>
</evidence>
<dbReference type="GO" id="GO:0005524">
    <property type="term" value="F:ATP binding"/>
    <property type="evidence" value="ECO:0007669"/>
    <property type="project" value="InterPro"/>
</dbReference>
<dbReference type="Proteomes" id="UP001285441">
    <property type="component" value="Unassembled WGS sequence"/>
</dbReference>
<dbReference type="AlphaFoldDB" id="A0AAE0NXA7"/>
<dbReference type="GO" id="GO:0004672">
    <property type="term" value="F:protein kinase activity"/>
    <property type="evidence" value="ECO:0007669"/>
    <property type="project" value="InterPro"/>
</dbReference>
<feature type="domain" description="Protein kinase" evidence="1">
    <location>
        <begin position="1"/>
        <end position="150"/>
    </location>
</feature>
<comment type="caution">
    <text evidence="2">The sequence shown here is derived from an EMBL/GenBank/DDBJ whole genome shotgun (WGS) entry which is preliminary data.</text>
</comment>
<dbReference type="InterPro" id="IPR011009">
    <property type="entry name" value="Kinase-like_dom_sf"/>
</dbReference>
<dbReference type="EMBL" id="JAULSW010000002">
    <property type="protein sequence ID" value="KAK3389160.1"/>
    <property type="molecule type" value="Genomic_DNA"/>
</dbReference>
<dbReference type="PROSITE" id="PS50011">
    <property type="entry name" value="PROTEIN_KINASE_DOM"/>
    <property type="match status" value="1"/>
</dbReference>
<reference evidence="2" key="1">
    <citation type="journal article" date="2023" name="Mol. Phylogenet. Evol.">
        <title>Genome-scale phylogeny and comparative genomics of the fungal order Sordariales.</title>
        <authorList>
            <person name="Hensen N."/>
            <person name="Bonometti L."/>
            <person name="Westerberg I."/>
            <person name="Brannstrom I.O."/>
            <person name="Guillou S."/>
            <person name="Cros-Aarteil S."/>
            <person name="Calhoun S."/>
            <person name="Haridas S."/>
            <person name="Kuo A."/>
            <person name="Mondo S."/>
            <person name="Pangilinan J."/>
            <person name="Riley R."/>
            <person name="LaButti K."/>
            <person name="Andreopoulos B."/>
            <person name="Lipzen A."/>
            <person name="Chen C."/>
            <person name="Yan M."/>
            <person name="Daum C."/>
            <person name="Ng V."/>
            <person name="Clum A."/>
            <person name="Steindorff A."/>
            <person name="Ohm R.A."/>
            <person name="Martin F."/>
            <person name="Silar P."/>
            <person name="Natvig D.O."/>
            <person name="Lalanne C."/>
            <person name="Gautier V."/>
            <person name="Ament-Velasquez S.L."/>
            <person name="Kruys A."/>
            <person name="Hutchinson M.I."/>
            <person name="Powell A.J."/>
            <person name="Barry K."/>
            <person name="Miller A.N."/>
            <person name="Grigoriev I.V."/>
            <person name="Debuchy R."/>
            <person name="Gladieux P."/>
            <person name="Hiltunen Thoren M."/>
            <person name="Johannesson H."/>
        </authorList>
    </citation>
    <scope>NUCLEOTIDE SEQUENCE</scope>
    <source>
        <strain evidence="2">CBS 232.78</strain>
    </source>
</reference>